<dbReference type="EMBL" id="CP134878">
    <property type="protein sequence ID" value="WNM18879.1"/>
    <property type="molecule type" value="Genomic_DNA"/>
</dbReference>
<keyword evidence="4" id="KW-1185">Reference proteome</keyword>
<keyword evidence="1" id="KW-0472">Membrane</keyword>
<gene>
    <name evidence="3" type="ORF">RN605_06105</name>
    <name evidence="2" type="ORF">RN608_12805</name>
</gene>
<accession>A0AA96F2F0</accession>
<dbReference type="KEGG" id="fcj:RN605_06105"/>
<feature type="transmembrane region" description="Helical" evidence="1">
    <location>
        <begin position="73"/>
        <end position="93"/>
    </location>
</feature>
<dbReference type="EMBL" id="CP134890">
    <property type="protein sequence ID" value="WNM22929.1"/>
    <property type="molecule type" value="Genomic_DNA"/>
</dbReference>
<protein>
    <submittedName>
        <fullName evidence="2">Uncharacterized protein</fullName>
    </submittedName>
</protein>
<keyword evidence="1" id="KW-0812">Transmembrane</keyword>
<evidence type="ECO:0000313" key="2">
    <source>
        <dbReference type="EMBL" id="WNM18879.1"/>
    </source>
</evidence>
<dbReference type="AlphaFoldDB" id="A0AA96EUV6"/>
<dbReference type="RefSeq" id="WP_313323135.1">
    <property type="nucleotide sequence ID" value="NZ_CP134878.1"/>
</dbReference>
<evidence type="ECO:0000313" key="4">
    <source>
        <dbReference type="Proteomes" id="UP001304515"/>
    </source>
</evidence>
<dbReference type="Proteomes" id="UP001304515">
    <property type="component" value="Chromosome"/>
</dbReference>
<feature type="transmembrane region" description="Helical" evidence="1">
    <location>
        <begin position="49"/>
        <end position="67"/>
    </location>
</feature>
<reference evidence="2 4" key="1">
    <citation type="submission" date="2023-09" db="EMBL/GenBank/DDBJ databases">
        <title>Flavobacterium sp. a novel bacteria isolate from Pepper rhizosphere.</title>
        <authorList>
            <person name="Peng Y."/>
            <person name="Lee J."/>
        </authorList>
    </citation>
    <scope>NUCLEOTIDE SEQUENCE</scope>
    <source>
        <strain evidence="2">PMR2A8</strain>
        <strain evidence="3 4">PMTSA4</strain>
    </source>
</reference>
<evidence type="ECO:0000313" key="3">
    <source>
        <dbReference type="EMBL" id="WNM22929.1"/>
    </source>
</evidence>
<accession>A0AA96EUV6</accession>
<organism evidence="2">
    <name type="scientific">Flavobacterium capsici</name>
    <dbReference type="NCBI Taxonomy" id="3075618"/>
    <lineage>
        <taxon>Bacteria</taxon>
        <taxon>Pseudomonadati</taxon>
        <taxon>Bacteroidota</taxon>
        <taxon>Flavobacteriia</taxon>
        <taxon>Flavobacteriales</taxon>
        <taxon>Flavobacteriaceae</taxon>
        <taxon>Flavobacterium</taxon>
    </lineage>
</organism>
<sequence length="144" mass="17143">MNRQLTPYEFSNSIGYVFKEYIFLTINDELYRFKIDRIKNISFKKNRCLILNYLIFAVSLTIIAFCYKLDNHLFAAKISGFIFSLICFIYAFMRKTYLYKIHVITFDLNLTTIIIDEKIKDQVTEFISIIQKKLIDNNQFLKAG</sequence>
<evidence type="ECO:0000256" key="1">
    <source>
        <dbReference type="SAM" id="Phobius"/>
    </source>
</evidence>
<proteinExistence type="predicted"/>
<keyword evidence="1" id="KW-1133">Transmembrane helix</keyword>
<name>A0AA96EUV6_9FLAO</name>